<proteinExistence type="predicted"/>
<evidence type="ECO:0000313" key="2">
    <source>
        <dbReference type="EMBL" id="KAK4038556.1"/>
    </source>
</evidence>
<reference evidence="3" key="1">
    <citation type="journal article" date="2023" name="Mol. Phylogenet. Evol.">
        <title>Genome-scale phylogeny and comparative genomics of the fungal order Sordariales.</title>
        <authorList>
            <person name="Hensen N."/>
            <person name="Bonometti L."/>
            <person name="Westerberg I."/>
            <person name="Brannstrom I.O."/>
            <person name="Guillou S."/>
            <person name="Cros-Aarteil S."/>
            <person name="Calhoun S."/>
            <person name="Haridas S."/>
            <person name="Kuo A."/>
            <person name="Mondo S."/>
            <person name="Pangilinan J."/>
            <person name="Riley R."/>
            <person name="LaButti K."/>
            <person name="Andreopoulos B."/>
            <person name="Lipzen A."/>
            <person name="Chen C."/>
            <person name="Yan M."/>
            <person name="Daum C."/>
            <person name="Ng V."/>
            <person name="Clum A."/>
            <person name="Steindorff A."/>
            <person name="Ohm R.A."/>
            <person name="Martin F."/>
            <person name="Silar P."/>
            <person name="Natvig D.O."/>
            <person name="Lalanne C."/>
            <person name="Gautier V."/>
            <person name="Ament-Velasquez S.L."/>
            <person name="Kruys A."/>
            <person name="Hutchinson M.I."/>
            <person name="Powell A.J."/>
            <person name="Barry K."/>
            <person name="Miller A.N."/>
            <person name="Grigoriev I.V."/>
            <person name="Debuchy R."/>
            <person name="Gladieux P."/>
            <person name="Hiltunen Thoren M."/>
            <person name="Johannesson H."/>
        </authorList>
    </citation>
    <scope>NUCLEOTIDE SEQUENCE [LARGE SCALE GENOMIC DNA]</scope>
    <source>
        <strain evidence="3">CBS 284.82</strain>
    </source>
</reference>
<sequence>MPDLIKAFAIRLAHLDPSDTNRRIMRFVYRHHRSIASQLRQSLRADSEDHEVSSRDRQGGMSVMEKMGMWASKPQDLEIAPVDDSECFQAIIEEDDPELPTYGRAILQSKAYEWLIQHLLKQSSFSWGHGPRIVDEIRSAILNGLPARRISQNRNPDIYRAEFRMPLPQLRQRLLRESQRAGTAWDWKDVSAAVVLVSSSEDDDCILATRVEEYIDQIWGKDGELLTKFCAALGRELSGTDAGKRDNHPVTLSSYSREQSRHGGVSYSIAEQGEQLAWLLAALQGYGKQEAIFSKPSIHKRDADTWAIRAESVVHNGGLVTEPIIAYGFPTIRRPSASFCRGLEISPSVLFSLIPAESLVASDGQVRLFGADRVLELVDETQGVCLWHAVSIEGRGCECRRSSKLQISGEIHQYRHIVDTCPDSNGLESKLSTTLPHATEANPQKPETPAGPFAVAASDYQDSSSDCPETSLDSEMMSIPNSPEAPVYEIPSQLSPAIDVAAHRLLQQFHALSATWVANPWSSQRPSSDGATGLGAAPVNTRPQHETGRSCGGAGPHSPTAARNEASGRIPPRGRRRANCDEDEAEGGDGRQGNMPPPKKSRDGQDLPLNKALACPFWKFDPDRHRKCGKLDNFFQVNRVKQHLTRNHAEPKFYCDRCKTIFDGEPAYQYHLREAECMFKDWSSGDRFITRSQREKLHEKSKAIPEPDRWFAVWHIIFPGHSPPRSPYIDIRLSDDLRRFREYATGPRVEVALRAAGLREPDSL</sequence>
<feature type="region of interest" description="Disordered" evidence="1">
    <location>
        <begin position="437"/>
        <end position="484"/>
    </location>
</feature>
<feature type="region of interest" description="Disordered" evidence="1">
    <location>
        <begin position="41"/>
        <end position="60"/>
    </location>
</feature>
<name>A0AAN6SQM5_9PEZI</name>
<evidence type="ECO:0008006" key="4">
    <source>
        <dbReference type="Google" id="ProtNLM"/>
    </source>
</evidence>
<gene>
    <name evidence="2" type="ORF">C8A01DRAFT_17395</name>
</gene>
<dbReference type="AlphaFoldDB" id="A0AAN6SQM5"/>
<organism evidence="2 3">
    <name type="scientific">Parachaetomium inaequale</name>
    <dbReference type="NCBI Taxonomy" id="2588326"/>
    <lineage>
        <taxon>Eukaryota</taxon>
        <taxon>Fungi</taxon>
        <taxon>Dikarya</taxon>
        <taxon>Ascomycota</taxon>
        <taxon>Pezizomycotina</taxon>
        <taxon>Sordariomycetes</taxon>
        <taxon>Sordariomycetidae</taxon>
        <taxon>Sordariales</taxon>
        <taxon>Chaetomiaceae</taxon>
        <taxon>Parachaetomium</taxon>
    </lineage>
</organism>
<evidence type="ECO:0000313" key="3">
    <source>
        <dbReference type="Proteomes" id="UP001303115"/>
    </source>
</evidence>
<keyword evidence="3" id="KW-1185">Reference proteome</keyword>
<feature type="compositionally biased region" description="Polar residues" evidence="1">
    <location>
        <begin position="521"/>
        <end position="530"/>
    </location>
</feature>
<dbReference type="EMBL" id="MU854426">
    <property type="protein sequence ID" value="KAK4038556.1"/>
    <property type="molecule type" value="Genomic_DNA"/>
</dbReference>
<feature type="non-terminal residue" evidence="2">
    <location>
        <position position="764"/>
    </location>
</feature>
<accession>A0AAN6SQM5</accession>
<evidence type="ECO:0000256" key="1">
    <source>
        <dbReference type="SAM" id="MobiDB-lite"/>
    </source>
</evidence>
<comment type="caution">
    <text evidence="2">The sequence shown here is derived from an EMBL/GenBank/DDBJ whole genome shotgun (WGS) entry which is preliminary data.</text>
</comment>
<dbReference type="PANTHER" id="PTHR38166:SF1">
    <property type="entry name" value="C2H2-TYPE DOMAIN-CONTAINING PROTEIN"/>
    <property type="match status" value="1"/>
</dbReference>
<dbReference type="Proteomes" id="UP001303115">
    <property type="component" value="Unassembled WGS sequence"/>
</dbReference>
<feature type="region of interest" description="Disordered" evidence="1">
    <location>
        <begin position="521"/>
        <end position="607"/>
    </location>
</feature>
<feature type="compositionally biased region" description="Polar residues" evidence="1">
    <location>
        <begin position="460"/>
        <end position="473"/>
    </location>
</feature>
<protein>
    <recommendedName>
        <fullName evidence="4">C2H2-type domain-containing protein</fullName>
    </recommendedName>
</protein>
<feature type="compositionally biased region" description="Basic and acidic residues" evidence="1">
    <location>
        <begin position="43"/>
        <end position="58"/>
    </location>
</feature>
<dbReference type="PANTHER" id="PTHR38166">
    <property type="entry name" value="C2H2-TYPE DOMAIN-CONTAINING PROTEIN-RELATED"/>
    <property type="match status" value="1"/>
</dbReference>